<dbReference type="SMART" id="SM00020">
    <property type="entry name" value="Tryp_SPc"/>
    <property type="match status" value="1"/>
</dbReference>
<evidence type="ECO:0000256" key="9">
    <source>
        <dbReference type="ARBA" id="ARBA00023180"/>
    </source>
</evidence>
<dbReference type="InterPro" id="IPR051659">
    <property type="entry name" value="Serine_Protease_S1-Domain"/>
</dbReference>
<dbReference type="GO" id="GO:0006508">
    <property type="term" value="P:proteolysis"/>
    <property type="evidence" value="ECO:0007669"/>
    <property type="project" value="InterPro"/>
</dbReference>
<comment type="catalytic activity">
    <reaction evidence="1">
        <text>Selective cleavage of Arg-|-Gly bonds in fibrinogen to form fibrin and release fibrinopeptides A and B.</text>
        <dbReference type="EC" id="3.4.21.5"/>
    </reaction>
</comment>
<evidence type="ECO:0000256" key="2">
    <source>
        <dbReference type="ARBA" id="ARBA00012174"/>
    </source>
</evidence>
<dbReference type="InterPro" id="IPR018992">
    <property type="entry name" value="Thrombin_light_chain"/>
</dbReference>
<evidence type="ECO:0000256" key="5">
    <source>
        <dbReference type="ARBA" id="ARBA00022572"/>
    </source>
</evidence>
<dbReference type="AlphaFoldDB" id="A0A8C2L4V3"/>
<evidence type="ECO:0000256" key="12">
    <source>
        <dbReference type="PROSITE-ProRule" id="PRU00121"/>
    </source>
</evidence>
<evidence type="ECO:0000256" key="4">
    <source>
        <dbReference type="ARBA" id="ARBA00022486"/>
    </source>
</evidence>
<organism evidence="16 17">
    <name type="scientific">Cyprinus carpio</name>
    <name type="common">Common carp</name>
    <dbReference type="NCBI Taxonomy" id="7962"/>
    <lineage>
        <taxon>Eukaryota</taxon>
        <taxon>Metazoa</taxon>
        <taxon>Chordata</taxon>
        <taxon>Craniata</taxon>
        <taxon>Vertebrata</taxon>
        <taxon>Euteleostomi</taxon>
        <taxon>Actinopterygii</taxon>
        <taxon>Neopterygii</taxon>
        <taxon>Teleostei</taxon>
        <taxon>Ostariophysi</taxon>
        <taxon>Cypriniformes</taxon>
        <taxon>Cyprinidae</taxon>
        <taxon>Cyprininae</taxon>
        <taxon>Cyprinus</taxon>
    </lineage>
</organism>
<dbReference type="PROSITE" id="PS50070">
    <property type="entry name" value="KRINGLE_2"/>
    <property type="match status" value="2"/>
</dbReference>
<dbReference type="PRINTS" id="PR00001">
    <property type="entry name" value="GLABLOOD"/>
</dbReference>
<dbReference type="PROSITE" id="PS00021">
    <property type="entry name" value="KRINGLE_1"/>
    <property type="match status" value="1"/>
</dbReference>
<feature type="domain" description="Kringle" evidence="13">
    <location>
        <begin position="246"/>
        <end position="282"/>
    </location>
</feature>
<keyword evidence="7" id="KW-0677">Repeat</keyword>
<evidence type="ECO:0000256" key="3">
    <source>
        <dbReference type="ARBA" id="ARBA00014840"/>
    </source>
</evidence>
<sequence>MRCSKFFQDYRLSYSRMGAKPATLLLSLLLGQVLQLTWCHNVFIDSKEASQIIRAKRANTVFEELKPGNLERECVEEICDHEEAREVFERADKTEIFWTKYMACEGTKLSRTPQNINSLRVCVQTEGDCYINIGENYGGTSSVTKSGKSCQYWKSNFPHRIHEFNVTQLKLPENFCRNPDKSIEGPWCFTRDPTVRRESCSVTKCGRENQLTHICALWLWHILCFSVNTVVQALIKRKELLHHVQLVKNHCRNPDGDMEGPWCYVKVAGGNITIDYCDLEMCDAPLDKFVEESGRERATLGDKRKAFFNPRSFGNGEQDCGVRPLFEKISKEDKNEKELLMSYSGSRIVGGEEAEMGSAPCPQKILDNLYIFLSTGLFTNTYFIYAKYERGTEKIVAIDEIIVHPKYNWKENLNRDIALLHMKKPVTFTNEIHPVCLPTKSIAKNLMFAGYKGRVTGWGNLRESWSSNPTNLPSVLQQIHLPITDQNLCRNSTSVIITDNMFCAGYQPDDTKRGDACEGDSGGPFVMKSPTDKRWYQIGIVSWGEGCDRDGKYGFYTQLFRMRRWMKKVIEKTGSADEE</sequence>
<keyword evidence="4" id="KW-0011">Acute phase</keyword>
<dbReference type="Pfam" id="PF00089">
    <property type="entry name" value="Trypsin"/>
    <property type="match status" value="1"/>
</dbReference>
<evidence type="ECO:0000256" key="6">
    <source>
        <dbReference type="ARBA" id="ARBA00022729"/>
    </source>
</evidence>
<dbReference type="SUPFAM" id="SSF57630">
    <property type="entry name" value="GLA-domain"/>
    <property type="match status" value="1"/>
</dbReference>
<feature type="domain" description="Kringle" evidence="13">
    <location>
        <begin position="128"/>
        <end position="205"/>
    </location>
</feature>
<dbReference type="Gene3D" id="2.40.20.10">
    <property type="entry name" value="Plasminogen Kringle 4"/>
    <property type="match status" value="2"/>
</dbReference>
<dbReference type="InterPro" id="IPR017857">
    <property type="entry name" value="Coagulation_fac-like_Gla_dom"/>
</dbReference>
<dbReference type="SMART" id="SM00130">
    <property type="entry name" value="KR"/>
    <property type="match status" value="2"/>
</dbReference>
<protein>
    <recommendedName>
        <fullName evidence="3">Prothrombin</fullName>
        <ecNumber evidence="2">3.4.21.5</ecNumber>
    </recommendedName>
    <alternativeName>
        <fullName evidence="10">Coagulation factor II</fullName>
    </alternativeName>
</protein>
<feature type="domain" description="Peptidase S1" evidence="14">
    <location>
        <begin position="348"/>
        <end position="571"/>
    </location>
</feature>
<dbReference type="InterPro" id="IPR013806">
    <property type="entry name" value="Kringle-like"/>
</dbReference>
<proteinExistence type="predicted"/>
<dbReference type="Ensembl" id="ENSCCRT00020127697.1">
    <property type="protein sequence ID" value="ENSCCRP00020117122.1"/>
    <property type="gene ID" value="ENSCCRG00020052759.1"/>
</dbReference>
<dbReference type="InterPro" id="IPR018056">
    <property type="entry name" value="Kringle_CS"/>
</dbReference>
<evidence type="ECO:0000259" key="13">
    <source>
        <dbReference type="PROSITE" id="PS50070"/>
    </source>
</evidence>
<dbReference type="CDD" id="cd00108">
    <property type="entry name" value="KR"/>
    <property type="match status" value="1"/>
</dbReference>
<dbReference type="SUPFAM" id="SSF57440">
    <property type="entry name" value="Kringle-like"/>
    <property type="match status" value="2"/>
</dbReference>
<dbReference type="Gene3D" id="4.10.740.10">
    <property type="entry name" value="Coagulation Factor IX"/>
    <property type="match status" value="1"/>
</dbReference>
<dbReference type="InterPro" id="IPR009003">
    <property type="entry name" value="Peptidase_S1_PA"/>
</dbReference>
<dbReference type="EC" id="3.4.21.5" evidence="2"/>
<evidence type="ECO:0000256" key="10">
    <source>
        <dbReference type="ARBA" id="ARBA00032835"/>
    </source>
</evidence>
<evidence type="ECO:0000256" key="11">
    <source>
        <dbReference type="ARBA" id="ARBA00049579"/>
    </source>
</evidence>
<keyword evidence="6" id="KW-0732">Signal</keyword>
<dbReference type="Gene3D" id="4.10.140.10">
    <property type="entry name" value="Thrombin light chain domain"/>
    <property type="match status" value="1"/>
</dbReference>
<comment type="caution">
    <text evidence="12">Lacks conserved residue(s) required for the propagation of feature annotation.</text>
</comment>
<keyword evidence="9" id="KW-0325">Glycoprotein</keyword>
<comment type="function">
    <text evidence="11">Thrombin, which cleaves bonds after Arg and Lys, converts fibrinogen to fibrin and activates factors V, VII, VIII, XIII, and, in complex with thrombomodulin, protein C. Functions in blood homeostasis, inflammation and wound healing. Activates coagulation factor XI (F11); activation is promoted by the contact with negatively charged surfaces. Triggers the production of pro-inflammatory cytokines, such as MCP-1/CCL2 and IL8/CXCL8, in endothelial cells.</text>
</comment>
<dbReference type="PROSITE" id="PS00011">
    <property type="entry name" value="GLA_1"/>
    <property type="match status" value="1"/>
</dbReference>
<dbReference type="Pfam" id="PF00051">
    <property type="entry name" value="Kringle"/>
    <property type="match status" value="2"/>
</dbReference>
<dbReference type="InterPro" id="IPR037111">
    <property type="entry name" value="Thrombin_light_chain_sf"/>
</dbReference>
<name>A0A8C2L4V3_CYPCA</name>
<evidence type="ECO:0000256" key="7">
    <source>
        <dbReference type="ARBA" id="ARBA00022737"/>
    </source>
</evidence>
<dbReference type="GO" id="GO:0030168">
    <property type="term" value="P:platelet activation"/>
    <property type="evidence" value="ECO:0007669"/>
    <property type="project" value="TreeGrafter"/>
</dbReference>
<dbReference type="FunFam" id="2.40.10.10:FF:000085">
    <property type="entry name" value="Prothrombin"/>
    <property type="match status" value="1"/>
</dbReference>
<dbReference type="GO" id="GO:0005509">
    <property type="term" value="F:calcium ion binding"/>
    <property type="evidence" value="ECO:0007669"/>
    <property type="project" value="InterPro"/>
</dbReference>
<dbReference type="InterPro" id="IPR043504">
    <property type="entry name" value="Peptidase_S1_PA_chymotrypsin"/>
</dbReference>
<feature type="domain" description="Gla" evidence="15">
    <location>
        <begin position="57"/>
        <end position="103"/>
    </location>
</feature>
<dbReference type="GO" id="GO:0004252">
    <property type="term" value="F:serine-type endopeptidase activity"/>
    <property type="evidence" value="ECO:0007669"/>
    <property type="project" value="UniProtKB-EC"/>
</dbReference>
<dbReference type="PRINTS" id="PR00018">
    <property type="entry name" value="KRINGLE"/>
</dbReference>
<dbReference type="PRINTS" id="PR00722">
    <property type="entry name" value="CHYMOTRYPSIN"/>
</dbReference>
<dbReference type="GO" id="GO:0006953">
    <property type="term" value="P:acute-phase response"/>
    <property type="evidence" value="ECO:0007669"/>
    <property type="project" value="UniProtKB-KW"/>
</dbReference>
<dbReference type="InterPro" id="IPR000294">
    <property type="entry name" value="GLA_domain"/>
</dbReference>
<dbReference type="SMART" id="SM00069">
    <property type="entry name" value="GLA"/>
    <property type="match status" value="1"/>
</dbReference>
<dbReference type="Gene3D" id="2.40.10.10">
    <property type="entry name" value="Trypsin-like serine proteases"/>
    <property type="match status" value="2"/>
</dbReference>
<dbReference type="InterPro" id="IPR033116">
    <property type="entry name" value="TRYPSIN_SER"/>
</dbReference>
<dbReference type="GO" id="GO:0030194">
    <property type="term" value="P:positive regulation of blood coagulation"/>
    <property type="evidence" value="ECO:0007669"/>
    <property type="project" value="TreeGrafter"/>
</dbReference>
<dbReference type="SUPFAM" id="SSF50494">
    <property type="entry name" value="Trypsin-like serine proteases"/>
    <property type="match status" value="1"/>
</dbReference>
<dbReference type="Pfam" id="PF09396">
    <property type="entry name" value="Thrombin_light"/>
    <property type="match status" value="1"/>
</dbReference>
<dbReference type="InterPro" id="IPR038178">
    <property type="entry name" value="Kringle_sf"/>
</dbReference>
<dbReference type="FunFam" id="4.10.740.10:FF:000001">
    <property type="entry name" value="vitamin K-dependent protein S"/>
    <property type="match status" value="1"/>
</dbReference>
<dbReference type="PANTHER" id="PTHR24254:SF10">
    <property type="entry name" value="PROTHROMBIN"/>
    <property type="match status" value="1"/>
</dbReference>
<dbReference type="FunFam" id="2.40.20.10:FF:000038">
    <property type="entry name" value="Coagulation factor II (thrombin)"/>
    <property type="match status" value="1"/>
</dbReference>
<keyword evidence="8" id="KW-1015">Disulfide bond</keyword>
<dbReference type="PROSITE" id="PS00135">
    <property type="entry name" value="TRYPSIN_SER"/>
    <property type="match status" value="1"/>
</dbReference>
<keyword evidence="5 12" id="KW-0420">Kringle</keyword>
<reference evidence="16" key="1">
    <citation type="submission" date="2025-08" db="UniProtKB">
        <authorList>
            <consortium name="Ensembl"/>
        </authorList>
    </citation>
    <scope>IDENTIFICATION</scope>
</reference>
<dbReference type="InterPro" id="IPR001254">
    <property type="entry name" value="Trypsin_dom"/>
</dbReference>
<evidence type="ECO:0000256" key="1">
    <source>
        <dbReference type="ARBA" id="ARBA00001621"/>
    </source>
</evidence>
<evidence type="ECO:0000313" key="16">
    <source>
        <dbReference type="Ensembl" id="ENSCCRP00020117122.1"/>
    </source>
</evidence>
<dbReference type="PROSITE" id="PS50998">
    <property type="entry name" value="GLA_2"/>
    <property type="match status" value="1"/>
</dbReference>
<dbReference type="InterPro" id="IPR000001">
    <property type="entry name" value="Kringle"/>
</dbReference>
<evidence type="ECO:0000259" key="15">
    <source>
        <dbReference type="PROSITE" id="PS50998"/>
    </source>
</evidence>
<dbReference type="GO" id="GO:0005615">
    <property type="term" value="C:extracellular space"/>
    <property type="evidence" value="ECO:0007669"/>
    <property type="project" value="TreeGrafter"/>
</dbReference>
<dbReference type="Proteomes" id="UP000694701">
    <property type="component" value="Unplaced"/>
</dbReference>
<dbReference type="PANTHER" id="PTHR24254">
    <property type="entry name" value="PROTHROMBIN"/>
    <property type="match status" value="1"/>
</dbReference>
<dbReference type="Pfam" id="PF00594">
    <property type="entry name" value="Gla"/>
    <property type="match status" value="1"/>
</dbReference>
<dbReference type="InterPro" id="IPR001314">
    <property type="entry name" value="Peptidase_S1A"/>
</dbReference>
<dbReference type="InterPro" id="IPR035972">
    <property type="entry name" value="GLA-like_dom_SF"/>
</dbReference>
<evidence type="ECO:0000256" key="8">
    <source>
        <dbReference type="ARBA" id="ARBA00023157"/>
    </source>
</evidence>
<evidence type="ECO:0000313" key="17">
    <source>
        <dbReference type="Proteomes" id="UP000694701"/>
    </source>
</evidence>
<evidence type="ECO:0000259" key="14">
    <source>
        <dbReference type="PROSITE" id="PS50240"/>
    </source>
</evidence>
<dbReference type="CDD" id="cd00190">
    <property type="entry name" value="Tryp_SPc"/>
    <property type="match status" value="1"/>
</dbReference>
<dbReference type="PROSITE" id="PS50240">
    <property type="entry name" value="TRYPSIN_DOM"/>
    <property type="match status" value="1"/>
</dbReference>
<accession>A0A8C2L4V3</accession>